<evidence type="ECO:0000313" key="2">
    <source>
        <dbReference type="EMBL" id="KYP33676.1"/>
    </source>
</evidence>
<dbReference type="EMBL" id="KQ484812">
    <property type="protein sequence ID" value="KYP33676.1"/>
    <property type="molecule type" value="Genomic_DNA"/>
</dbReference>
<comment type="similarity">
    <text evidence="1">Belongs to the plant acyltransferase family.</text>
</comment>
<dbReference type="Proteomes" id="UP000075243">
    <property type="component" value="Unassembled WGS sequence"/>
</dbReference>
<dbReference type="OMA" id="VIVSMHF"/>
<proteinExistence type="inferred from homology"/>
<dbReference type="PANTHER" id="PTHR31642:SF175">
    <property type="entry name" value="SPERMIDINE HYDROXYCINNAMOYL TRANSFERASE"/>
    <property type="match status" value="1"/>
</dbReference>
<protein>
    <submittedName>
        <fullName evidence="2">Anthranilate N-benzoyltransferase protein 2</fullName>
    </submittedName>
</protein>
<dbReference type="Gene3D" id="3.30.559.10">
    <property type="entry name" value="Chloramphenicol acetyltransferase-like domain"/>
    <property type="match status" value="1"/>
</dbReference>
<dbReference type="AlphaFoldDB" id="A0A151QTV1"/>
<reference evidence="2" key="1">
    <citation type="journal article" date="2012" name="Nat. Biotechnol.">
        <title>Draft genome sequence of pigeonpea (Cajanus cajan), an orphan legume crop of resource-poor farmers.</title>
        <authorList>
            <person name="Varshney R.K."/>
            <person name="Chen W."/>
            <person name="Li Y."/>
            <person name="Bharti A.K."/>
            <person name="Saxena R.K."/>
            <person name="Schlueter J.A."/>
            <person name="Donoghue M.T."/>
            <person name="Azam S."/>
            <person name="Fan G."/>
            <person name="Whaley A.M."/>
            <person name="Farmer A.D."/>
            <person name="Sheridan J."/>
            <person name="Iwata A."/>
            <person name="Tuteja R."/>
            <person name="Penmetsa R.V."/>
            <person name="Wu W."/>
            <person name="Upadhyaya H.D."/>
            <person name="Yang S.P."/>
            <person name="Shah T."/>
            <person name="Saxena K.B."/>
            <person name="Michael T."/>
            <person name="McCombie W.R."/>
            <person name="Yang B."/>
            <person name="Zhang G."/>
            <person name="Yang H."/>
            <person name="Wang J."/>
            <person name="Spillane C."/>
            <person name="Cook D.R."/>
            <person name="May G.D."/>
            <person name="Xu X."/>
            <person name="Jackson S.A."/>
        </authorList>
    </citation>
    <scope>NUCLEOTIDE SEQUENCE [LARGE SCALE GENOMIC DNA]</scope>
</reference>
<name>A0A151QTV1_CAJCA</name>
<keyword evidence="3" id="KW-1185">Reference proteome</keyword>
<dbReference type="GO" id="GO:0016747">
    <property type="term" value="F:acyltransferase activity, transferring groups other than amino-acyl groups"/>
    <property type="evidence" value="ECO:0007669"/>
    <property type="project" value="TreeGrafter"/>
</dbReference>
<dbReference type="PANTHER" id="PTHR31642">
    <property type="entry name" value="TRICHOTHECENE 3-O-ACETYLTRANSFERASE"/>
    <property type="match status" value="1"/>
</dbReference>
<dbReference type="InterPro" id="IPR050317">
    <property type="entry name" value="Plant_Fungal_Acyltransferase"/>
</dbReference>
<gene>
    <name evidence="2" type="ORF">KK1_045459</name>
</gene>
<dbReference type="Gramene" id="C.cajan_47036.t">
    <property type="protein sequence ID" value="C.cajan_47036.t"/>
    <property type="gene ID" value="C.cajan_47036"/>
</dbReference>
<evidence type="ECO:0000313" key="3">
    <source>
        <dbReference type="Proteomes" id="UP000075243"/>
    </source>
</evidence>
<dbReference type="InterPro" id="IPR023213">
    <property type="entry name" value="CAT-like_dom_sf"/>
</dbReference>
<sequence length="338" mass="38361">MIAIVASYCVVPNEETPETRLWLSDNDQVVRSGHTPTIYIYKAKHSNNTTERIRNSLGNILVPYYPLAGRLSLAESGRMELDCSAKGVTFLEAETTKSMSDYGDFSPSESIKELVPKIDYLTAKQVEKLKKKANEQPVKEGSRYYSRFEAITAHIWRCASKARELDEKQPTLVWFNADIRTRLIPPLPRNYFGNALAATVTPKCYVGEIMGKPLSYAAEKVREAIEMLSNEYIRSQQEMVLGQEELDCIKAFFMGQGERSLAPFQGNPNIHVTSWMSMPVYEADFGWGKPIYFGLAYVVSHDRALILLSPEGDGSVIVSMHFQIAHMQLFKKFFYEHI</sequence>
<evidence type="ECO:0000256" key="1">
    <source>
        <dbReference type="ARBA" id="ARBA00009861"/>
    </source>
</evidence>
<dbReference type="Pfam" id="PF02458">
    <property type="entry name" value="Transferase"/>
    <property type="match status" value="2"/>
</dbReference>
<organism evidence="2 3">
    <name type="scientific">Cajanus cajan</name>
    <name type="common">Pigeon pea</name>
    <name type="synonym">Cajanus indicus</name>
    <dbReference type="NCBI Taxonomy" id="3821"/>
    <lineage>
        <taxon>Eukaryota</taxon>
        <taxon>Viridiplantae</taxon>
        <taxon>Streptophyta</taxon>
        <taxon>Embryophyta</taxon>
        <taxon>Tracheophyta</taxon>
        <taxon>Spermatophyta</taxon>
        <taxon>Magnoliopsida</taxon>
        <taxon>eudicotyledons</taxon>
        <taxon>Gunneridae</taxon>
        <taxon>Pentapetalae</taxon>
        <taxon>rosids</taxon>
        <taxon>fabids</taxon>
        <taxon>Fabales</taxon>
        <taxon>Fabaceae</taxon>
        <taxon>Papilionoideae</taxon>
        <taxon>50 kb inversion clade</taxon>
        <taxon>NPAAA clade</taxon>
        <taxon>indigoferoid/millettioid clade</taxon>
        <taxon>Phaseoleae</taxon>
        <taxon>Cajanus</taxon>
    </lineage>
</organism>
<accession>A0A151QTV1</accession>